<evidence type="ECO:0000313" key="3">
    <source>
        <dbReference type="EMBL" id="EMA13551.1"/>
    </source>
</evidence>
<feature type="region of interest" description="Disordered" evidence="1">
    <location>
        <begin position="259"/>
        <end position="280"/>
    </location>
</feature>
<feature type="transmembrane region" description="Helical" evidence="2">
    <location>
        <begin position="75"/>
        <end position="98"/>
    </location>
</feature>
<accession>M0JX69</accession>
<protein>
    <submittedName>
        <fullName evidence="3">Uncharacterized protein</fullName>
    </submittedName>
</protein>
<dbReference type="AlphaFoldDB" id="M0JX69"/>
<dbReference type="KEGG" id="hsin:KDQ40_05915"/>
<evidence type="ECO:0000256" key="2">
    <source>
        <dbReference type="SAM" id="Phobius"/>
    </source>
</evidence>
<reference evidence="3 5" key="1">
    <citation type="journal article" date="2014" name="PLoS Genet.">
        <title>Phylogenetically driven sequencing of extremely halophilic archaea reveals strategies for static and dynamic osmo-response.</title>
        <authorList>
            <person name="Becker E.A."/>
            <person name="Seitzer P.M."/>
            <person name="Tritt A."/>
            <person name="Larsen D."/>
            <person name="Krusor M."/>
            <person name="Yao A.I."/>
            <person name="Wu D."/>
            <person name="Madern D."/>
            <person name="Eisen J.A."/>
            <person name="Darling A.E."/>
            <person name="Facciotti M.T."/>
        </authorList>
    </citation>
    <scope>NUCLEOTIDE SEQUENCE [LARGE SCALE GENOMIC DNA]</scope>
    <source>
        <strain evidence="3 5">ATCC 33800</strain>
    </source>
</reference>
<feature type="transmembrane region" description="Helical" evidence="2">
    <location>
        <begin position="110"/>
        <end position="128"/>
    </location>
</feature>
<dbReference type="EMBL" id="CP073366">
    <property type="protein sequence ID" value="QUJ73286.1"/>
    <property type="molecule type" value="Genomic_DNA"/>
</dbReference>
<keyword evidence="2" id="KW-0812">Transmembrane</keyword>
<evidence type="ECO:0000256" key="1">
    <source>
        <dbReference type="SAM" id="MobiDB-lite"/>
    </source>
</evidence>
<reference evidence="4" key="2">
    <citation type="submission" date="2021-04" db="EMBL/GenBank/DDBJ databases">
        <title>Complete Genome sequence and Methylome Analysis of the Haloarchaeon Haloarcula sinaiiensis.</title>
        <authorList>
            <person name="Fomenkov A."/>
            <person name="DasSarma P."/>
            <person name="DasSarma S."/>
            <person name="Roberts R.J."/>
        </authorList>
    </citation>
    <scope>NUCLEOTIDE SEQUENCE</scope>
    <source>
        <strain evidence="4">ATCC 33800</strain>
    </source>
</reference>
<dbReference type="GeneID" id="64822473"/>
<dbReference type="OrthoDB" id="350117at2157"/>
<name>M0JX69_9EURY</name>
<dbReference type="Proteomes" id="UP000682967">
    <property type="component" value="Chromosome"/>
</dbReference>
<keyword evidence="5" id="KW-1185">Reference proteome</keyword>
<evidence type="ECO:0000313" key="5">
    <source>
        <dbReference type="Proteomes" id="UP000011659"/>
    </source>
</evidence>
<sequence>MIGNVLVVTALLWLTLAVAVGFHAKGHNRSGIIWFSVVAITGIFGLAFYLLAITSANSEQSGEGSSFDDTVVSSAPSAVVGSAVGLLFGLVLSGFLILSYEGLDSLGEVSLIPLLGLVFGLILGPLVESRFEIMDSIATKSVNLSRRKTLGLVGGGVTLLVGGIAYTADPEPPKPDLSITETTVQHDSEGGIVAVSMSNPRSDSVTVEIDAWVQVVEVQRTLETQQNTYNTLLSETATISSNSEQEVELDYQPDDAFRLDEFGLDDGEDPSFSIEDPNES</sequence>
<dbReference type="EMBL" id="AOLR01000018">
    <property type="protein sequence ID" value="EMA13551.1"/>
    <property type="molecule type" value="Genomic_DNA"/>
</dbReference>
<organism evidence="3 5">
    <name type="scientific">Haloarcula marismortui ATCC 33800</name>
    <dbReference type="NCBI Taxonomy" id="662476"/>
    <lineage>
        <taxon>Archaea</taxon>
        <taxon>Methanobacteriati</taxon>
        <taxon>Methanobacteriota</taxon>
        <taxon>Stenosarchaea group</taxon>
        <taxon>Halobacteria</taxon>
        <taxon>Halobacteriales</taxon>
        <taxon>Haloarculaceae</taxon>
        <taxon>Haloarcula</taxon>
    </lineage>
</organism>
<dbReference type="RefSeq" id="WP_004961389.1">
    <property type="nucleotide sequence ID" value="NZ_AOLR01000018.1"/>
</dbReference>
<evidence type="ECO:0000313" key="4">
    <source>
        <dbReference type="EMBL" id="QUJ73286.1"/>
    </source>
</evidence>
<feature type="transmembrane region" description="Helical" evidence="2">
    <location>
        <begin position="31"/>
        <end position="54"/>
    </location>
</feature>
<keyword evidence="2" id="KW-0472">Membrane</keyword>
<dbReference type="Proteomes" id="UP000011659">
    <property type="component" value="Unassembled WGS sequence"/>
</dbReference>
<keyword evidence="2" id="KW-1133">Transmembrane helix</keyword>
<proteinExistence type="predicted"/>
<gene>
    <name evidence="3" type="ORF">C436_09296</name>
    <name evidence="4" type="ORF">KDQ40_05915</name>
</gene>